<comment type="caution">
    <text evidence="1">The sequence shown here is derived from an EMBL/GenBank/DDBJ whole genome shotgun (WGS) entry which is preliminary data.</text>
</comment>
<name>A0ABN7VPS4_GIGMA</name>
<accession>A0ABN7VPS4</accession>
<dbReference type="EMBL" id="CAJVQB010019425">
    <property type="protein sequence ID" value="CAG8791108.1"/>
    <property type="molecule type" value="Genomic_DNA"/>
</dbReference>
<gene>
    <name evidence="1" type="ORF">GMARGA_LOCUS21253</name>
</gene>
<dbReference type="Proteomes" id="UP000789901">
    <property type="component" value="Unassembled WGS sequence"/>
</dbReference>
<organism evidence="1 2">
    <name type="scientific">Gigaspora margarita</name>
    <dbReference type="NCBI Taxonomy" id="4874"/>
    <lineage>
        <taxon>Eukaryota</taxon>
        <taxon>Fungi</taxon>
        <taxon>Fungi incertae sedis</taxon>
        <taxon>Mucoromycota</taxon>
        <taxon>Glomeromycotina</taxon>
        <taxon>Glomeromycetes</taxon>
        <taxon>Diversisporales</taxon>
        <taxon>Gigasporaceae</taxon>
        <taxon>Gigaspora</taxon>
    </lineage>
</organism>
<keyword evidence="2" id="KW-1185">Reference proteome</keyword>
<sequence length="290" mass="32393">MSTSFRESFSGFMNYEIESLSSAIYDINSFELFGPVNYELSGPTNYELSGPMNYELSGPANYELSGPSHYGLSRPSNYELSGPSNYGLSSSVNYGSSGPTSYELPSSVNIELPDLELPDSTNLVLPGSTNLELSSSTNSEITEFTNYLSSPGSSGFGNNANVNDNQTIQYDKNKSILRVRVYLRRRDYICWKFGVNKPKKVEDVCAYYNSVSGKTNCLWIVHFYFGKCVSHITISSMVNEYNHICNSDTIELAPKNLQFPQEILDKIKSYTIIGWLDAGQQYDLLAKEFS</sequence>
<evidence type="ECO:0000313" key="2">
    <source>
        <dbReference type="Proteomes" id="UP000789901"/>
    </source>
</evidence>
<proteinExistence type="predicted"/>
<protein>
    <submittedName>
        <fullName evidence="1">25235_t:CDS:1</fullName>
    </submittedName>
</protein>
<reference evidence="1 2" key="1">
    <citation type="submission" date="2021-06" db="EMBL/GenBank/DDBJ databases">
        <authorList>
            <person name="Kallberg Y."/>
            <person name="Tangrot J."/>
            <person name="Rosling A."/>
        </authorList>
    </citation>
    <scope>NUCLEOTIDE SEQUENCE [LARGE SCALE GENOMIC DNA]</scope>
    <source>
        <strain evidence="1 2">120-4 pot B 10/14</strain>
    </source>
</reference>
<evidence type="ECO:0000313" key="1">
    <source>
        <dbReference type="EMBL" id="CAG8791108.1"/>
    </source>
</evidence>